<comment type="caution">
    <text evidence="2">The sequence shown here is derived from an EMBL/GenBank/DDBJ whole genome shotgun (WGS) entry which is preliminary data.</text>
</comment>
<feature type="compositionally biased region" description="Low complexity" evidence="1">
    <location>
        <begin position="503"/>
        <end position="521"/>
    </location>
</feature>
<sequence>MEFSGEDAAMALRATIASREKLASSRELQDNVSRELVRMLQWSGRHKPRGRNAGLGDAGAAASGGGASNGEARHALWRGATSVLGDAALEPLVKAHARAQAAGYLRMRSPRRGAALSQARPRAPQAGSPRGLSPGPSAGCGARILTLPPEPAVTAPRRRAERELAALGDGLVAAEPAGQIAALMHAGAHAGGSRRTAPLAGDGARGASVASGAEARALPAGALNRAEPAGALRIPPSLLPREFHLVTDGSPSALGDGAAGADGEGGVAVEWDAASQRLRATVFPAAVPSGRRDVLLLERWMALVLGRLHERRHAAVAGGAGADEEDAGAVASNARARARALGGALAAGADAESAQLSEAGAILTVASHELIRQVSVGCAERAQLMAHVWVGYTELLNRARALAGALRADAARARAAAGALRAQLREAEAAAARTAAELADARAQVAVLQREAAHARRGDAAADGAPRASAVDVASQRSPSPAQPASPGPGGASLAFADDAGVPRARSPRPLAPGARGAGASTPDTSGFSPASAHLARVEVAVGRSVRLLLGGAEVMGATGLLADALRERVRADAELVGVHAGGRPDNGGGGANKADALEAPRARGARAGVGVGTSASAARSSLDAAPSPHCEQSASGAASSAASGGPSGTGSLRTRGARGVCGGDGAGSAAVQRRDATVAQPPPLPVRFPPTALAPNEELFGGARNGAHTQNAGVQAEMVLVEMGARAGGACGANDASGADGMDGRAAQRDGAAHVPPVQHSATVPPGTPAQTQTDDATHSDAAAQTIPDARTLRERARDAERRERRLTASPGGGGAAERAAAQLAIAAARAEAEARELTDALRRPGAMLHLPGLERLELVAFGADGGGDDAHGGARAAGAAPLGRALAPRAAAAGGGSFGGNADARWLPAYVPARFARYAGAVASTLRAFDAQPTLLPIAELRAQIGSLYAFIVALGAECAVGAPTGASTGASAGATVQGARAPRALLDARRSPAPAGAGSPGAAASAACAVHGARALGTAPPAVRTPSDSASPACSEGERSPAERARPPPHAHPSGQLVASPLRAKQVAPIARMLSGVERACALGLPHLAWRFCVARTETPSAALHALLALLYSTHEHAASLVAADAPPSPPPSAAGARGARAPAARARGDRVLVFATLCGMLGGHADDGSLALLCQLLTALLPRAALGRRLAAPASEAFVGLDQPSADALSEADGARAGGADAATRSADLAHAALRSHFDSGGVADGTARERALPDALGLLAIPGAQLAPLLERVGDGEERAPLDRRAELRARHASSDAARASGGGCCAAADSDGGARRPVHDGSALLRRLLPLDRAIALLLAAHRDTLASRTRAYAERFAHATATTNEHVVTAHQFELLVAAVDETVPASAAHDMYADALGESELLAHAQSADADSDDGAGADAQAGAAIARGEGDGDGERQSVRAGSGDGPSGGRGARSGRVTWLSRHPGVVTELGWIAVAHRHKLVPLEERAQARVHAAAQRARELPQRRADVHGAAMRGAAVATALLVADGARAGAVDQAEREAEGMFPPLVPLIGPARLS</sequence>
<dbReference type="EMBL" id="JAGTXO010000011">
    <property type="protein sequence ID" value="KAG8465044.1"/>
    <property type="molecule type" value="Genomic_DNA"/>
</dbReference>
<accession>A0A8J5XL40</accession>
<feature type="compositionally biased region" description="Low complexity" evidence="1">
    <location>
        <begin position="461"/>
        <end position="480"/>
    </location>
</feature>
<feature type="region of interest" description="Disordered" evidence="1">
    <location>
        <begin position="456"/>
        <end position="530"/>
    </location>
</feature>
<feature type="region of interest" description="Disordered" evidence="1">
    <location>
        <begin position="1021"/>
        <end position="1063"/>
    </location>
</feature>
<feature type="region of interest" description="Disordered" evidence="1">
    <location>
        <begin position="43"/>
        <end position="67"/>
    </location>
</feature>
<feature type="region of interest" description="Disordered" evidence="1">
    <location>
        <begin position="112"/>
        <end position="145"/>
    </location>
</feature>
<feature type="compositionally biased region" description="Low complexity" evidence="1">
    <location>
        <begin position="620"/>
        <end position="645"/>
    </location>
</feature>
<dbReference type="PANTHER" id="PTHR23052">
    <property type="entry name" value="AXONEMAL DYNEIN LIGHT CHAIN DOMAIN-CONTAINING PROTEIN 1"/>
    <property type="match status" value="1"/>
</dbReference>
<dbReference type="InterPro" id="IPR052845">
    <property type="entry name" value="Axonemal_dynein_LC_domain"/>
</dbReference>
<dbReference type="OrthoDB" id="193853at2759"/>
<organism evidence="2 3">
    <name type="scientific">Diacronema lutheri</name>
    <name type="common">Unicellular marine alga</name>
    <name type="synonym">Monochrysis lutheri</name>
    <dbReference type="NCBI Taxonomy" id="2081491"/>
    <lineage>
        <taxon>Eukaryota</taxon>
        <taxon>Haptista</taxon>
        <taxon>Haptophyta</taxon>
        <taxon>Pavlovophyceae</taxon>
        <taxon>Pavlovales</taxon>
        <taxon>Pavlovaceae</taxon>
        <taxon>Diacronema</taxon>
    </lineage>
</organism>
<feature type="compositionally biased region" description="Gly residues" evidence="1">
    <location>
        <begin position="1452"/>
        <end position="1462"/>
    </location>
</feature>
<feature type="compositionally biased region" description="Basic and acidic residues" evidence="1">
    <location>
        <begin position="792"/>
        <end position="808"/>
    </location>
</feature>
<evidence type="ECO:0000313" key="2">
    <source>
        <dbReference type="EMBL" id="KAG8465044.1"/>
    </source>
</evidence>
<evidence type="ECO:0000256" key="1">
    <source>
        <dbReference type="SAM" id="MobiDB-lite"/>
    </source>
</evidence>
<proteinExistence type="predicted"/>
<gene>
    <name evidence="2" type="ORF">KFE25_012407</name>
</gene>
<dbReference type="Proteomes" id="UP000751190">
    <property type="component" value="Unassembled WGS sequence"/>
</dbReference>
<feature type="region of interest" description="Disordered" evidence="1">
    <location>
        <begin position="620"/>
        <end position="689"/>
    </location>
</feature>
<feature type="region of interest" description="Disordered" evidence="1">
    <location>
        <begin position="741"/>
        <end position="817"/>
    </location>
</feature>
<feature type="compositionally biased region" description="Low complexity" evidence="1">
    <location>
        <begin position="1300"/>
        <end position="1317"/>
    </location>
</feature>
<reference evidence="2" key="1">
    <citation type="submission" date="2021-05" db="EMBL/GenBank/DDBJ databases">
        <title>The genome of the haptophyte Pavlova lutheri (Diacronema luteri, Pavlovales) - a model for lipid biosynthesis in eukaryotic algae.</title>
        <authorList>
            <person name="Hulatt C.J."/>
            <person name="Posewitz M.C."/>
        </authorList>
    </citation>
    <scope>NUCLEOTIDE SEQUENCE</scope>
    <source>
        <strain evidence="2">NIVA-4/92</strain>
    </source>
</reference>
<feature type="compositionally biased region" description="Basic and acidic residues" evidence="1">
    <location>
        <begin position="743"/>
        <end position="753"/>
    </location>
</feature>
<feature type="compositionally biased region" description="Low complexity" evidence="1">
    <location>
        <begin position="51"/>
        <end position="61"/>
    </location>
</feature>
<name>A0A8J5XL40_DIALT</name>
<feature type="compositionally biased region" description="Basic and acidic residues" evidence="1">
    <location>
        <begin position="1039"/>
        <end position="1049"/>
    </location>
</feature>
<protein>
    <submittedName>
        <fullName evidence="2">Uncharacterized protein</fullName>
    </submittedName>
</protein>
<evidence type="ECO:0000313" key="3">
    <source>
        <dbReference type="Proteomes" id="UP000751190"/>
    </source>
</evidence>
<keyword evidence="3" id="KW-1185">Reference proteome</keyword>
<feature type="region of interest" description="Disordered" evidence="1">
    <location>
        <begin position="1296"/>
        <end position="1323"/>
    </location>
</feature>
<dbReference type="PANTHER" id="PTHR23052:SF1">
    <property type="entry name" value="AXONEMAL DYNEIN LIGHT CHAIN DOMAIN-CONTAINING PROTEIN 1"/>
    <property type="match status" value="1"/>
</dbReference>
<feature type="compositionally biased region" description="Basic and acidic residues" evidence="1">
    <location>
        <begin position="1437"/>
        <end position="1447"/>
    </location>
</feature>
<feature type="region of interest" description="Disordered" evidence="1">
    <location>
        <begin position="1436"/>
        <end position="1466"/>
    </location>
</feature>